<name>A0A7J0EZ33_9ERIC</name>
<dbReference type="GO" id="GO:0016740">
    <property type="term" value="F:transferase activity"/>
    <property type="evidence" value="ECO:0007669"/>
    <property type="project" value="UniProtKB-KW"/>
</dbReference>
<evidence type="ECO:0000313" key="2">
    <source>
        <dbReference type="Proteomes" id="UP000585474"/>
    </source>
</evidence>
<dbReference type="EMBL" id="BJWL01000008">
    <property type="protein sequence ID" value="GFY91680.1"/>
    <property type="molecule type" value="Genomic_DNA"/>
</dbReference>
<dbReference type="Proteomes" id="UP000585474">
    <property type="component" value="Unassembled WGS sequence"/>
</dbReference>
<proteinExistence type="predicted"/>
<comment type="caution">
    <text evidence="1">The sequence shown here is derived from an EMBL/GenBank/DDBJ whole genome shotgun (WGS) entry which is preliminary data.</text>
</comment>
<protein>
    <submittedName>
        <fullName evidence="1">Acyl-CoA sterol acyl transferase 1</fullName>
    </submittedName>
</protein>
<evidence type="ECO:0000313" key="1">
    <source>
        <dbReference type="EMBL" id="GFY91680.1"/>
    </source>
</evidence>
<gene>
    <name evidence="1" type="ORF">Acr_08g0000760</name>
</gene>
<keyword evidence="2" id="KW-1185">Reference proteome</keyword>
<reference evidence="1 2" key="1">
    <citation type="submission" date="2019-07" db="EMBL/GenBank/DDBJ databases">
        <title>De Novo Assembly of kiwifruit Actinidia rufa.</title>
        <authorList>
            <person name="Sugita-Konishi S."/>
            <person name="Sato K."/>
            <person name="Mori E."/>
            <person name="Abe Y."/>
            <person name="Kisaki G."/>
            <person name="Hamano K."/>
            <person name="Suezawa K."/>
            <person name="Otani M."/>
            <person name="Fukuda T."/>
            <person name="Manabe T."/>
            <person name="Gomi K."/>
            <person name="Tabuchi M."/>
            <person name="Akimitsu K."/>
            <person name="Kataoka I."/>
        </authorList>
    </citation>
    <scope>NUCLEOTIDE SEQUENCE [LARGE SCALE GENOMIC DNA]</scope>
    <source>
        <strain evidence="2">cv. Fuchu</strain>
    </source>
</reference>
<accession>A0A7J0EZ33</accession>
<dbReference type="AlphaFoldDB" id="A0A7J0EZ33"/>
<sequence>MEADPSHGRGPGSIRAGVGARATVQRPLPLDLAPGLLGAAVEYHGHAYPAPARIRSGPERVDEGRGPEVGPASCRVLHLRGVGHDARAHILLLWPEAAHLGDDLVFPAPRAFGCSFQSFFGSSRMLEAFEEYALVGAFLKDLLGGAVKSTNFNATIIQLPSFCRVIAMKQALWFFAPELSLAITDHWPLSEIRPLSLPDSRYLPPYPNGDVGDMITGYQLYRRGMVRSVTWPLSRQGYVSS</sequence>
<organism evidence="1 2">
    <name type="scientific">Actinidia rufa</name>
    <dbReference type="NCBI Taxonomy" id="165716"/>
    <lineage>
        <taxon>Eukaryota</taxon>
        <taxon>Viridiplantae</taxon>
        <taxon>Streptophyta</taxon>
        <taxon>Embryophyta</taxon>
        <taxon>Tracheophyta</taxon>
        <taxon>Spermatophyta</taxon>
        <taxon>Magnoliopsida</taxon>
        <taxon>eudicotyledons</taxon>
        <taxon>Gunneridae</taxon>
        <taxon>Pentapetalae</taxon>
        <taxon>asterids</taxon>
        <taxon>Ericales</taxon>
        <taxon>Actinidiaceae</taxon>
        <taxon>Actinidia</taxon>
    </lineage>
</organism>
<keyword evidence="1" id="KW-0808">Transferase</keyword>
<dbReference type="OrthoDB" id="1720641at2759"/>